<evidence type="ECO:0000313" key="2">
    <source>
        <dbReference type="EMBL" id="CEG40602.1"/>
    </source>
</evidence>
<proteinExistence type="predicted"/>
<keyword evidence="1" id="KW-1133">Transmembrane helix</keyword>
<accession>A0A0P1AIJ7</accession>
<keyword evidence="1" id="KW-0472">Membrane</keyword>
<sequence>MRCFQRLNRLVLISLWLKLGMVLLLDVICRVLRRVEGKRLFESRFVELQLQAEFFFFLR</sequence>
<dbReference type="AlphaFoldDB" id="A0A0P1AIJ7"/>
<evidence type="ECO:0000313" key="3">
    <source>
        <dbReference type="Proteomes" id="UP000054928"/>
    </source>
</evidence>
<dbReference type="EMBL" id="CCYD01000523">
    <property type="protein sequence ID" value="CEG40602.1"/>
    <property type="molecule type" value="Genomic_DNA"/>
</dbReference>
<keyword evidence="1" id="KW-0812">Transmembrane</keyword>
<name>A0A0P1AIJ7_PLAHL</name>
<dbReference type="RefSeq" id="XP_036263156.1">
    <property type="nucleotide sequence ID" value="XM_036407455.1"/>
</dbReference>
<evidence type="ECO:0000256" key="1">
    <source>
        <dbReference type="SAM" id="Phobius"/>
    </source>
</evidence>
<feature type="transmembrane region" description="Helical" evidence="1">
    <location>
        <begin position="12"/>
        <end position="32"/>
    </location>
</feature>
<dbReference type="GeneID" id="59053126"/>
<reference evidence="3" key="1">
    <citation type="submission" date="2014-09" db="EMBL/GenBank/DDBJ databases">
        <authorList>
            <person name="Sharma Rahul"/>
            <person name="Thines Marco"/>
        </authorList>
    </citation>
    <scope>NUCLEOTIDE SEQUENCE [LARGE SCALE GENOMIC DNA]</scope>
</reference>
<keyword evidence="3" id="KW-1185">Reference proteome</keyword>
<protein>
    <submittedName>
        <fullName evidence="2">RxLR-like protein</fullName>
    </submittedName>
</protein>
<organism evidence="2 3">
    <name type="scientific">Plasmopara halstedii</name>
    <name type="common">Downy mildew of sunflower</name>
    <dbReference type="NCBI Taxonomy" id="4781"/>
    <lineage>
        <taxon>Eukaryota</taxon>
        <taxon>Sar</taxon>
        <taxon>Stramenopiles</taxon>
        <taxon>Oomycota</taxon>
        <taxon>Peronosporomycetes</taxon>
        <taxon>Peronosporales</taxon>
        <taxon>Peronosporaceae</taxon>
        <taxon>Plasmopara</taxon>
    </lineage>
</organism>
<dbReference type="Proteomes" id="UP000054928">
    <property type="component" value="Unassembled WGS sequence"/>
</dbReference>